<feature type="transmembrane region" description="Helical" evidence="1">
    <location>
        <begin position="109"/>
        <end position="128"/>
    </location>
</feature>
<dbReference type="RefSeq" id="WP_131515146.1">
    <property type="nucleotide sequence ID" value="NZ_SJKD01000004.1"/>
</dbReference>
<gene>
    <name evidence="3" type="ORF">E0H75_20305</name>
</gene>
<evidence type="ECO:0000259" key="2">
    <source>
        <dbReference type="Pfam" id="PF02517"/>
    </source>
</evidence>
<dbReference type="AlphaFoldDB" id="A0A4R0JNT8"/>
<evidence type="ECO:0000256" key="1">
    <source>
        <dbReference type="SAM" id="Phobius"/>
    </source>
</evidence>
<dbReference type="GO" id="GO:0006508">
    <property type="term" value="P:proteolysis"/>
    <property type="evidence" value="ECO:0007669"/>
    <property type="project" value="UniProtKB-KW"/>
</dbReference>
<feature type="transmembrane region" description="Helical" evidence="1">
    <location>
        <begin position="155"/>
        <end position="177"/>
    </location>
</feature>
<organism evidence="3 4">
    <name type="scientific">Kribbella capetownensis</name>
    <dbReference type="NCBI Taxonomy" id="1572659"/>
    <lineage>
        <taxon>Bacteria</taxon>
        <taxon>Bacillati</taxon>
        <taxon>Actinomycetota</taxon>
        <taxon>Actinomycetes</taxon>
        <taxon>Propionibacteriales</taxon>
        <taxon>Kribbellaceae</taxon>
        <taxon>Kribbella</taxon>
    </lineage>
</organism>
<dbReference type="OrthoDB" id="3392646at2"/>
<keyword evidence="1" id="KW-0472">Membrane</keyword>
<protein>
    <submittedName>
        <fullName evidence="3">CPBP family intramembrane metalloprotease</fullName>
    </submittedName>
</protein>
<keyword evidence="1" id="KW-1133">Transmembrane helix</keyword>
<accession>A0A4R0JNT8</accession>
<feature type="domain" description="CAAX prenyl protease 2/Lysostaphin resistance protein A-like" evidence="2">
    <location>
        <begin position="157"/>
        <end position="241"/>
    </location>
</feature>
<evidence type="ECO:0000313" key="4">
    <source>
        <dbReference type="Proteomes" id="UP000293342"/>
    </source>
</evidence>
<dbReference type="InterPro" id="IPR003675">
    <property type="entry name" value="Rce1/LyrA-like_dom"/>
</dbReference>
<reference evidence="3 4" key="1">
    <citation type="submission" date="2019-02" db="EMBL/GenBank/DDBJ databases">
        <title>Kribbella capetownensis sp. nov. and Kribbella speibonae sp. nov., isolated from soil.</title>
        <authorList>
            <person name="Curtis S.M."/>
            <person name="Norton I."/>
            <person name="Everest G.J."/>
            <person name="Meyers P.R."/>
        </authorList>
    </citation>
    <scope>NUCLEOTIDE SEQUENCE [LARGE SCALE GENOMIC DNA]</scope>
    <source>
        <strain evidence="3 4">YM53</strain>
    </source>
</reference>
<feature type="transmembrane region" description="Helical" evidence="1">
    <location>
        <begin position="54"/>
        <end position="79"/>
    </location>
</feature>
<dbReference type="GO" id="GO:0004175">
    <property type="term" value="F:endopeptidase activity"/>
    <property type="evidence" value="ECO:0007669"/>
    <property type="project" value="UniProtKB-ARBA"/>
</dbReference>
<feature type="transmembrane region" description="Helical" evidence="1">
    <location>
        <begin position="21"/>
        <end position="42"/>
    </location>
</feature>
<sequence length="256" mass="28405">MHTTTSTTPTRVPAIPQYSRGMVLAVWAAATVPMAVLAWVVAPAIAGDGASSRRFFITLLSALTFGLLWQAALVVILVLRERRDPSWTNVRDRLWLRPPQTASRRGGRLWWWVVVFALALAALDMLPFGPSGPAERNFGHFLESDAGQATFHHAWWLYALVAFELFLNTVIGEELLFRGLLLPRMGKAFGRADWIVNGVLFGCYHLHEPWVIPNAIATGFLTAGPTKRYRSALMGIAIHSVESVFFLVVLLPMVIS</sequence>
<proteinExistence type="predicted"/>
<dbReference type="Proteomes" id="UP000293342">
    <property type="component" value="Unassembled WGS sequence"/>
</dbReference>
<keyword evidence="4" id="KW-1185">Reference proteome</keyword>
<dbReference type="EMBL" id="SJKD01000004">
    <property type="protein sequence ID" value="TCC48911.1"/>
    <property type="molecule type" value="Genomic_DNA"/>
</dbReference>
<dbReference type="GO" id="GO:0008237">
    <property type="term" value="F:metallopeptidase activity"/>
    <property type="evidence" value="ECO:0007669"/>
    <property type="project" value="UniProtKB-KW"/>
</dbReference>
<keyword evidence="3" id="KW-0482">Metalloprotease</keyword>
<dbReference type="Pfam" id="PF02517">
    <property type="entry name" value="Rce1-like"/>
    <property type="match status" value="1"/>
</dbReference>
<keyword evidence="3" id="KW-0645">Protease</keyword>
<dbReference type="GO" id="GO:0080120">
    <property type="term" value="P:CAAX-box protein maturation"/>
    <property type="evidence" value="ECO:0007669"/>
    <property type="project" value="UniProtKB-ARBA"/>
</dbReference>
<feature type="transmembrane region" description="Helical" evidence="1">
    <location>
        <begin position="232"/>
        <end position="255"/>
    </location>
</feature>
<name>A0A4R0JNT8_9ACTN</name>
<keyword evidence="1" id="KW-0812">Transmembrane</keyword>
<keyword evidence="3" id="KW-0378">Hydrolase</keyword>
<evidence type="ECO:0000313" key="3">
    <source>
        <dbReference type="EMBL" id="TCC48911.1"/>
    </source>
</evidence>
<comment type="caution">
    <text evidence="3">The sequence shown here is derived from an EMBL/GenBank/DDBJ whole genome shotgun (WGS) entry which is preliminary data.</text>
</comment>